<evidence type="ECO:0000313" key="3">
    <source>
        <dbReference type="Proteomes" id="UP001152622"/>
    </source>
</evidence>
<organism evidence="2 3">
    <name type="scientific">Synaphobranchus kaupii</name>
    <name type="common">Kaup's arrowtooth eel</name>
    <dbReference type="NCBI Taxonomy" id="118154"/>
    <lineage>
        <taxon>Eukaryota</taxon>
        <taxon>Metazoa</taxon>
        <taxon>Chordata</taxon>
        <taxon>Craniata</taxon>
        <taxon>Vertebrata</taxon>
        <taxon>Euteleostomi</taxon>
        <taxon>Actinopterygii</taxon>
        <taxon>Neopterygii</taxon>
        <taxon>Teleostei</taxon>
        <taxon>Anguilliformes</taxon>
        <taxon>Synaphobranchidae</taxon>
        <taxon>Synaphobranchus</taxon>
    </lineage>
</organism>
<dbReference type="EMBL" id="JAINUF010000013">
    <property type="protein sequence ID" value="KAJ8343356.1"/>
    <property type="molecule type" value="Genomic_DNA"/>
</dbReference>
<gene>
    <name evidence="2" type="ORF">SKAU_G00306850</name>
</gene>
<evidence type="ECO:0000313" key="2">
    <source>
        <dbReference type="EMBL" id="KAJ8343356.1"/>
    </source>
</evidence>
<sequence length="66" mass="6968">MTGLSDCDSFDSDFALRTPVRGTLPRNRSSISPVTPTSPLIPAQPDPEARGPALTLSTVDTSSRPI</sequence>
<feature type="region of interest" description="Disordered" evidence="1">
    <location>
        <begin position="1"/>
        <end position="66"/>
    </location>
</feature>
<reference evidence="2" key="1">
    <citation type="journal article" date="2023" name="Science">
        <title>Genome structures resolve the early diversification of teleost fishes.</title>
        <authorList>
            <person name="Parey E."/>
            <person name="Louis A."/>
            <person name="Montfort J."/>
            <person name="Bouchez O."/>
            <person name="Roques C."/>
            <person name="Iampietro C."/>
            <person name="Lluch J."/>
            <person name="Castinel A."/>
            <person name="Donnadieu C."/>
            <person name="Desvignes T."/>
            <person name="Floi Bucao C."/>
            <person name="Jouanno E."/>
            <person name="Wen M."/>
            <person name="Mejri S."/>
            <person name="Dirks R."/>
            <person name="Jansen H."/>
            <person name="Henkel C."/>
            <person name="Chen W.J."/>
            <person name="Zahm M."/>
            <person name="Cabau C."/>
            <person name="Klopp C."/>
            <person name="Thompson A.W."/>
            <person name="Robinson-Rechavi M."/>
            <person name="Braasch I."/>
            <person name="Lecointre G."/>
            <person name="Bobe J."/>
            <person name="Postlethwait J.H."/>
            <person name="Berthelot C."/>
            <person name="Roest Crollius H."/>
            <person name="Guiguen Y."/>
        </authorList>
    </citation>
    <scope>NUCLEOTIDE SEQUENCE</scope>
    <source>
        <strain evidence="2">WJC10195</strain>
    </source>
</reference>
<name>A0A9Q1EQV6_SYNKA</name>
<keyword evidence="3" id="KW-1185">Reference proteome</keyword>
<feature type="compositionally biased region" description="Polar residues" evidence="1">
    <location>
        <begin position="26"/>
        <end position="38"/>
    </location>
</feature>
<protein>
    <submittedName>
        <fullName evidence="2">Uncharacterized protein</fullName>
    </submittedName>
</protein>
<feature type="compositionally biased region" description="Polar residues" evidence="1">
    <location>
        <begin position="55"/>
        <end position="66"/>
    </location>
</feature>
<evidence type="ECO:0000256" key="1">
    <source>
        <dbReference type="SAM" id="MobiDB-lite"/>
    </source>
</evidence>
<accession>A0A9Q1EQV6</accession>
<dbReference type="AlphaFoldDB" id="A0A9Q1EQV6"/>
<proteinExistence type="predicted"/>
<comment type="caution">
    <text evidence="2">The sequence shown here is derived from an EMBL/GenBank/DDBJ whole genome shotgun (WGS) entry which is preliminary data.</text>
</comment>
<dbReference type="Proteomes" id="UP001152622">
    <property type="component" value="Chromosome 13"/>
</dbReference>